<feature type="region of interest" description="Disordered" evidence="1">
    <location>
        <begin position="79"/>
        <end position="102"/>
    </location>
</feature>
<dbReference type="InParanoid" id="G2YP34"/>
<proteinExistence type="predicted"/>
<protein>
    <submittedName>
        <fullName evidence="2">Uncharacterized protein</fullName>
    </submittedName>
</protein>
<name>G2YP34_BOTF4</name>
<accession>G2YP34</accession>
<organism evidence="2 3">
    <name type="scientific">Botryotinia fuckeliana (strain T4)</name>
    <name type="common">Noble rot fungus</name>
    <name type="synonym">Botrytis cinerea</name>
    <dbReference type="NCBI Taxonomy" id="999810"/>
    <lineage>
        <taxon>Eukaryota</taxon>
        <taxon>Fungi</taxon>
        <taxon>Dikarya</taxon>
        <taxon>Ascomycota</taxon>
        <taxon>Pezizomycotina</taxon>
        <taxon>Leotiomycetes</taxon>
        <taxon>Helotiales</taxon>
        <taxon>Sclerotiniaceae</taxon>
        <taxon>Botrytis</taxon>
    </lineage>
</organism>
<evidence type="ECO:0000256" key="1">
    <source>
        <dbReference type="SAM" id="MobiDB-lite"/>
    </source>
</evidence>
<dbReference type="EMBL" id="FQ790347">
    <property type="protein sequence ID" value="CCD53382.1"/>
    <property type="molecule type" value="Genomic_DNA"/>
</dbReference>
<evidence type="ECO:0000313" key="3">
    <source>
        <dbReference type="Proteomes" id="UP000008177"/>
    </source>
</evidence>
<dbReference type="Proteomes" id="UP000008177">
    <property type="component" value="Unplaced contigs"/>
</dbReference>
<evidence type="ECO:0000313" key="2">
    <source>
        <dbReference type="EMBL" id="CCD53382.1"/>
    </source>
</evidence>
<sequence length="102" mass="11262">MSQLIRHLPHQKKVTLNTTIVCTAILTDLGKSNIAYGSGVVGFGAGTADVGEVKMKKITKPNKHPKNLSLIYILTKRNPHHDSDTIRSRSTQSEIEQPETKQ</sequence>
<dbReference type="HOGENOM" id="CLU_2277057_0_0_1"/>
<dbReference type="AlphaFoldDB" id="G2YP34"/>
<gene>
    <name evidence="2" type="ORF">BofuT4_P134270.1</name>
</gene>
<reference evidence="3" key="1">
    <citation type="journal article" date="2011" name="PLoS Genet.">
        <title>Genomic analysis of the necrotrophic fungal pathogens Sclerotinia sclerotiorum and Botrytis cinerea.</title>
        <authorList>
            <person name="Amselem J."/>
            <person name="Cuomo C.A."/>
            <person name="van Kan J.A."/>
            <person name="Viaud M."/>
            <person name="Benito E.P."/>
            <person name="Couloux A."/>
            <person name="Coutinho P.M."/>
            <person name="de Vries R.P."/>
            <person name="Dyer P.S."/>
            <person name="Fillinger S."/>
            <person name="Fournier E."/>
            <person name="Gout L."/>
            <person name="Hahn M."/>
            <person name="Kohn L."/>
            <person name="Lapalu N."/>
            <person name="Plummer K.M."/>
            <person name="Pradier J.M."/>
            <person name="Quevillon E."/>
            <person name="Sharon A."/>
            <person name="Simon A."/>
            <person name="ten Have A."/>
            <person name="Tudzynski B."/>
            <person name="Tudzynski P."/>
            <person name="Wincker P."/>
            <person name="Andrew M."/>
            <person name="Anthouard V."/>
            <person name="Beever R.E."/>
            <person name="Beffa R."/>
            <person name="Benoit I."/>
            <person name="Bouzid O."/>
            <person name="Brault B."/>
            <person name="Chen Z."/>
            <person name="Choquer M."/>
            <person name="Collemare J."/>
            <person name="Cotton P."/>
            <person name="Danchin E.G."/>
            <person name="Da Silva C."/>
            <person name="Gautier A."/>
            <person name="Giraud C."/>
            <person name="Giraud T."/>
            <person name="Gonzalez C."/>
            <person name="Grossetete S."/>
            <person name="Guldener U."/>
            <person name="Henrissat B."/>
            <person name="Howlett B.J."/>
            <person name="Kodira C."/>
            <person name="Kretschmer M."/>
            <person name="Lappartient A."/>
            <person name="Leroch M."/>
            <person name="Levis C."/>
            <person name="Mauceli E."/>
            <person name="Neuveglise C."/>
            <person name="Oeser B."/>
            <person name="Pearson M."/>
            <person name="Poulain J."/>
            <person name="Poussereau N."/>
            <person name="Quesneville H."/>
            <person name="Rascle C."/>
            <person name="Schumacher J."/>
            <person name="Segurens B."/>
            <person name="Sexton A."/>
            <person name="Silva E."/>
            <person name="Sirven C."/>
            <person name="Soanes D.M."/>
            <person name="Talbot N.J."/>
            <person name="Templeton M."/>
            <person name="Yandava C."/>
            <person name="Yarden O."/>
            <person name="Zeng Q."/>
            <person name="Rollins J.A."/>
            <person name="Lebrun M.H."/>
            <person name="Dickman M."/>
        </authorList>
    </citation>
    <scope>NUCLEOTIDE SEQUENCE [LARGE SCALE GENOMIC DNA]</scope>
    <source>
        <strain evidence="3">T4</strain>
    </source>
</reference>